<dbReference type="InterPro" id="IPR036047">
    <property type="entry name" value="F-box-like_dom_sf"/>
</dbReference>
<dbReference type="Pfam" id="PF00646">
    <property type="entry name" value="F-box"/>
    <property type="match status" value="1"/>
</dbReference>
<dbReference type="KEGG" id="dcr:108223541"/>
<reference evidence="2" key="2">
    <citation type="submission" date="2022-03" db="EMBL/GenBank/DDBJ databases">
        <title>Draft title - Genomic analysis of global carrot germplasm unveils the trajectory of domestication and the origin of high carotenoid orange carrot.</title>
        <authorList>
            <person name="Iorizzo M."/>
            <person name="Ellison S."/>
            <person name="Senalik D."/>
            <person name="Macko-Podgorni A."/>
            <person name="Grzebelus D."/>
            <person name="Bostan H."/>
            <person name="Rolling W."/>
            <person name="Curaba J."/>
            <person name="Simon P."/>
        </authorList>
    </citation>
    <scope>NUCLEOTIDE SEQUENCE</scope>
    <source>
        <tissue evidence="2">Leaf</tissue>
    </source>
</reference>
<dbReference type="InterPro" id="IPR050796">
    <property type="entry name" value="SCF_F-box_component"/>
</dbReference>
<sequence>MAKRSMRSLSDLPEGMITEILIRLPEKSVLICKSVCKPWLSTISNPGFMKYQIQHAMNNPNTLLVIKNYALGDEKRGTFTTLDMFPKVKSLVMPSMFSQFPVVGYSNGIVCLENISNYAIYLWNPTIRQYKKIDAPFRCRFNYKLGFGFDSISNDYKVFGIVYETWTAVIPLVFVYSANADSWRKFQDPVLEKLNPIYKDCHVVAKGVLYFYNRNELISFDLHKEVFGLVPFPSLDPRKMSHIFDYEGSVALFFHSDGNGGSDLWTLDDASHQVSWSKKCNINLMTEEYGCSIMPHCYLGEGQFWGLSLVDVNVPVEDSIFHYILYNSDKRKAKGYGLREEGVLATLQYTDTRVTFDGFQPLEENAN</sequence>
<reference evidence="2" key="1">
    <citation type="journal article" date="2016" name="Nat. Genet.">
        <title>A high-quality carrot genome assembly provides new insights into carotenoid accumulation and asterid genome evolution.</title>
        <authorList>
            <person name="Iorizzo M."/>
            <person name="Ellison S."/>
            <person name="Senalik D."/>
            <person name="Zeng P."/>
            <person name="Satapoomin P."/>
            <person name="Huang J."/>
            <person name="Bowman M."/>
            <person name="Iovene M."/>
            <person name="Sanseverino W."/>
            <person name="Cavagnaro P."/>
            <person name="Yildiz M."/>
            <person name="Macko-Podgorni A."/>
            <person name="Moranska E."/>
            <person name="Grzebelus E."/>
            <person name="Grzebelus D."/>
            <person name="Ashrafi H."/>
            <person name="Zheng Z."/>
            <person name="Cheng S."/>
            <person name="Spooner D."/>
            <person name="Van Deynze A."/>
            <person name="Simon P."/>
        </authorList>
    </citation>
    <scope>NUCLEOTIDE SEQUENCE</scope>
    <source>
        <tissue evidence="2">Leaf</tissue>
    </source>
</reference>
<dbReference type="NCBIfam" id="TIGR01640">
    <property type="entry name" value="F_box_assoc_1"/>
    <property type="match status" value="1"/>
</dbReference>
<evidence type="ECO:0000313" key="3">
    <source>
        <dbReference type="Proteomes" id="UP000077755"/>
    </source>
</evidence>
<dbReference type="InterPro" id="IPR017451">
    <property type="entry name" value="F-box-assoc_interact_dom"/>
</dbReference>
<dbReference type="EMBL" id="CP093347">
    <property type="protein sequence ID" value="WOH01668.1"/>
    <property type="molecule type" value="Genomic_DNA"/>
</dbReference>
<proteinExistence type="predicted"/>
<evidence type="ECO:0000313" key="2">
    <source>
        <dbReference type="EMBL" id="WOH01668.1"/>
    </source>
</evidence>
<dbReference type="Pfam" id="PF08268">
    <property type="entry name" value="FBA_3"/>
    <property type="match status" value="1"/>
</dbReference>
<dbReference type="PANTHER" id="PTHR31672:SF13">
    <property type="entry name" value="F-BOX PROTEIN CPR30-LIKE"/>
    <property type="match status" value="1"/>
</dbReference>
<dbReference type="InterPro" id="IPR001810">
    <property type="entry name" value="F-box_dom"/>
</dbReference>
<dbReference type="Gene3D" id="1.20.1280.50">
    <property type="match status" value="1"/>
</dbReference>
<protein>
    <recommendedName>
        <fullName evidence="1">F-box domain-containing protein</fullName>
    </recommendedName>
</protein>
<dbReference type="CDD" id="cd22157">
    <property type="entry name" value="F-box_AtFBW1-like"/>
    <property type="match status" value="1"/>
</dbReference>
<feature type="domain" description="F-box" evidence="1">
    <location>
        <begin position="12"/>
        <end position="52"/>
    </location>
</feature>
<dbReference type="Proteomes" id="UP000077755">
    <property type="component" value="Chromosome 5"/>
</dbReference>
<evidence type="ECO:0000259" key="1">
    <source>
        <dbReference type="SMART" id="SM00256"/>
    </source>
</evidence>
<dbReference type="SUPFAM" id="SSF81383">
    <property type="entry name" value="F-box domain"/>
    <property type="match status" value="1"/>
</dbReference>
<dbReference type="AlphaFoldDB" id="A0AAF0X4X3"/>
<accession>A0AAF0X4X3</accession>
<gene>
    <name evidence="2" type="ORF">DCAR_0521053</name>
</gene>
<keyword evidence="3" id="KW-1185">Reference proteome</keyword>
<dbReference type="SMART" id="SM00256">
    <property type="entry name" value="FBOX"/>
    <property type="match status" value="1"/>
</dbReference>
<organism evidence="2 3">
    <name type="scientific">Daucus carota subsp. sativus</name>
    <name type="common">Carrot</name>
    <dbReference type="NCBI Taxonomy" id="79200"/>
    <lineage>
        <taxon>Eukaryota</taxon>
        <taxon>Viridiplantae</taxon>
        <taxon>Streptophyta</taxon>
        <taxon>Embryophyta</taxon>
        <taxon>Tracheophyta</taxon>
        <taxon>Spermatophyta</taxon>
        <taxon>Magnoliopsida</taxon>
        <taxon>eudicotyledons</taxon>
        <taxon>Gunneridae</taxon>
        <taxon>Pentapetalae</taxon>
        <taxon>asterids</taxon>
        <taxon>campanulids</taxon>
        <taxon>Apiales</taxon>
        <taxon>Apiaceae</taxon>
        <taxon>Apioideae</taxon>
        <taxon>Scandiceae</taxon>
        <taxon>Daucinae</taxon>
        <taxon>Daucus</taxon>
        <taxon>Daucus sect. Daucus</taxon>
    </lineage>
</organism>
<name>A0AAF0X4X3_DAUCS</name>
<dbReference type="InterPro" id="IPR013187">
    <property type="entry name" value="F-box-assoc_dom_typ3"/>
</dbReference>
<dbReference type="PANTHER" id="PTHR31672">
    <property type="entry name" value="BNACNNG10540D PROTEIN"/>
    <property type="match status" value="1"/>
</dbReference>